<keyword evidence="1 3" id="KW-0963">Cytoplasm</keyword>
<accession>A0AAW1JVY2</accession>
<evidence type="ECO:0000256" key="3">
    <source>
        <dbReference type="HAMAP-Rule" id="MF_03069"/>
    </source>
</evidence>
<evidence type="ECO:0000313" key="8">
    <source>
        <dbReference type="Proteomes" id="UP001458880"/>
    </source>
</evidence>
<reference evidence="7 8" key="1">
    <citation type="journal article" date="2024" name="BMC Genomics">
        <title>De novo assembly and annotation of Popillia japonica's genome with initial clues to its potential as an invasive pest.</title>
        <authorList>
            <person name="Cucini C."/>
            <person name="Boschi S."/>
            <person name="Funari R."/>
            <person name="Cardaioli E."/>
            <person name="Iannotti N."/>
            <person name="Marturano G."/>
            <person name="Paoli F."/>
            <person name="Bruttini M."/>
            <person name="Carapelli A."/>
            <person name="Frati F."/>
            <person name="Nardi F."/>
        </authorList>
    </citation>
    <scope>NUCLEOTIDE SEQUENCE [LARGE SCALE GENOMIC DNA]</scope>
    <source>
        <strain evidence="7">DMR45628</strain>
    </source>
</reference>
<protein>
    <recommendedName>
        <fullName evidence="3">Protein kintoun</fullName>
    </recommendedName>
    <alternativeName>
        <fullName evidence="3">Dynein assembly factor 2, axonemal homolog</fullName>
    </alternativeName>
</protein>
<keyword evidence="8" id="KW-1185">Reference proteome</keyword>
<name>A0AAW1JVY2_POPJA</name>
<feature type="compositionally biased region" description="Basic and acidic residues" evidence="4">
    <location>
        <begin position="667"/>
        <end position="687"/>
    </location>
</feature>
<gene>
    <name evidence="7" type="ORF">QE152_g27149</name>
</gene>
<comment type="subcellular location">
    <subcellularLocation>
        <location evidence="3">Cytoplasm</location>
    </subcellularLocation>
    <subcellularLocation>
        <location evidence="2">Dynein axonemal particle</location>
    </subcellularLocation>
</comment>
<comment type="function">
    <text evidence="3">Required for cytoplasmic pre-assembly of axonemal dyneins, thereby playing a central role in motility in cilia and flagella. Involved in pre-assembly of dynein arm complexes in the cytoplasm before intraflagellar transport loads them for the ciliary compartment.</text>
</comment>
<dbReference type="GO" id="GO:0120293">
    <property type="term" value="C:dynein axonemal particle"/>
    <property type="evidence" value="ECO:0007669"/>
    <property type="project" value="UniProtKB-SubCell"/>
</dbReference>
<dbReference type="InterPro" id="IPR050734">
    <property type="entry name" value="PIH1/Kintoun_subfamily"/>
</dbReference>
<evidence type="ECO:0000256" key="4">
    <source>
        <dbReference type="SAM" id="MobiDB-lite"/>
    </source>
</evidence>
<feature type="compositionally biased region" description="Polar residues" evidence="4">
    <location>
        <begin position="688"/>
        <end position="698"/>
    </location>
</feature>
<evidence type="ECO:0000256" key="1">
    <source>
        <dbReference type="ARBA" id="ARBA00022490"/>
    </source>
</evidence>
<feature type="region of interest" description="Disordered" evidence="4">
    <location>
        <begin position="643"/>
        <end position="718"/>
    </location>
</feature>
<dbReference type="InterPro" id="IPR012981">
    <property type="entry name" value="PIH1_N"/>
</dbReference>
<feature type="domain" description="PIH1D1/2/3 CS-like" evidence="6">
    <location>
        <begin position="243"/>
        <end position="343"/>
    </location>
</feature>
<evidence type="ECO:0000259" key="5">
    <source>
        <dbReference type="Pfam" id="PF08190"/>
    </source>
</evidence>
<dbReference type="GO" id="GO:0060285">
    <property type="term" value="P:cilium-dependent cell motility"/>
    <property type="evidence" value="ECO:0007669"/>
    <property type="project" value="UniProtKB-UniRule"/>
</dbReference>
<dbReference type="PANTHER" id="PTHR22997">
    <property type="entry name" value="PIH1 DOMAIN-CONTAINING PROTEIN 1"/>
    <property type="match status" value="1"/>
</dbReference>
<dbReference type="PANTHER" id="PTHR22997:SF3">
    <property type="entry name" value="PROTEIN KINTOUN"/>
    <property type="match status" value="1"/>
</dbReference>
<dbReference type="InterPro" id="IPR034727">
    <property type="entry name" value="Kintoun"/>
</dbReference>
<comment type="caution">
    <text evidence="7">The sequence shown here is derived from an EMBL/GenBank/DDBJ whole genome shotgun (WGS) entry which is preliminary data.</text>
</comment>
<feature type="compositionally biased region" description="Basic residues" evidence="4">
    <location>
        <begin position="650"/>
        <end position="666"/>
    </location>
</feature>
<dbReference type="InterPro" id="IPR041442">
    <property type="entry name" value="PIH1D1/2/3_CS-like"/>
</dbReference>
<organism evidence="7 8">
    <name type="scientific">Popillia japonica</name>
    <name type="common">Japanese beetle</name>
    <dbReference type="NCBI Taxonomy" id="7064"/>
    <lineage>
        <taxon>Eukaryota</taxon>
        <taxon>Metazoa</taxon>
        <taxon>Ecdysozoa</taxon>
        <taxon>Arthropoda</taxon>
        <taxon>Hexapoda</taxon>
        <taxon>Insecta</taxon>
        <taxon>Pterygota</taxon>
        <taxon>Neoptera</taxon>
        <taxon>Endopterygota</taxon>
        <taxon>Coleoptera</taxon>
        <taxon>Polyphaga</taxon>
        <taxon>Scarabaeiformia</taxon>
        <taxon>Scarabaeidae</taxon>
        <taxon>Rutelinae</taxon>
        <taxon>Popillia</taxon>
    </lineage>
</organism>
<dbReference type="HAMAP" id="MF_03069">
    <property type="entry name" value="Kintoun"/>
    <property type="match status" value="1"/>
</dbReference>
<dbReference type="GO" id="GO:0070286">
    <property type="term" value="P:axonemal dynein complex assembly"/>
    <property type="evidence" value="ECO:0007669"/>
    <property type="project" value="UniProtKB-UniRule"/>
</dbReference>
<evidence type="ECO:0000259" key="6">
    <source>
        <dbReference type="Pfam" id="PF18201"/>
    </source>
</evidence>
<proteinExistence type="inferred from homology"/>
<feature type="domain" description="PIH1 N-terminal" evidence="5">
    <location>
        <begin position="41"/>
        <end position="202"/>
    </location>
</feature>
<feature type="region of interest" description="Disordered" evidence="4">
    <location>
        <begin position="99"/>
        <end position="127"/>
    </location>
</feature>
<sequence length="718" mass="82037">MARSFDSFNDLDITRDEVEKIGEALKDKEFRKLLHDYVEEIQDPENQKLYQQEVTQLEKERGYDVTFINPTAGYVIKTSVDGSKKAFVNICANSNIQKPTSKSVSQNGKKGLHWSLPHSLTPPREDVDRKRQRCQVFDVVFHPDTLYLAQNNEAFANMVNSTACEAVESSFNVKLDMKNMKFPKMQYKGVAHPAVIRKELKDKPQFSSEEQEVMDKVFGAMPKVEKQTIRKIKVNVEDKDPKYTTPTYIIKHRSHVELEEFTEHRNAKLNSAIPKELIVEVNLPLLKSASDIMLDVMEKSIQLTSEKPSKYKLFLTLPYTVEENSGNAKFDKDTKKLIITLPVRRIDIFSLDINRDDSGVESDHGSPTTSSPTEEFHHSTVNLISVLSENSCEKENDFRTKVNTFLEQDTRYSLPEFSCHIYENILAFTLHVKNVDESTMSKILEDTTIHIKFATVSSGFYPIYYAFYIKLEEHVIESENVSVEVWDNNVIVQLPLCVCDKTIASYFIGIDEANLEKKFIEDPANVSRMLEATTEEEEIDGETTICNMETTETDNSNEIEDNDKIIMDAIKLCRKNFPKSRSVDSGTDERTTTSKAIDIVGAISESSGDELSYSYSPKDGEVSTSLKKTVRFNDVVLKQHYRSNSSILGQKKKNQRKARNKKRAQERRHSESELSEIEDRKEGDIKTNEANQTVTDAQAQIDDENKQDGNNDIFDLDI</sequence>
<evidence type="ECO:0000256" key="2">
    <source>
        <dbReference type="ARBA" id="ARBA00024190"/>
    </source>
</evidence>
<evidence type="ECO:0000313" key="7">
    <source>
        <dbReference type="EMBL" id="KAK9708517.1"/>
    </source>
</evidence>
<dbReference type="EMBL" id="JASPKY010000327">
    <property type="protein sequence ID" value="KAK9708517.1"/>
    <property type="molecule type" value="Genomic_DNA"/>
</dbReference>
<comment type="similarity">
    <text evidence="3">Belongs to the PIH1 family. Kintoun subfamily.</text>
</comment>
<feature type="compositionally biased region" description="Polar residues" evidence="4">
    <location>
        <begin position="99"/>
        <end position="108"/>
    </location>
</feature>
<dbReference type="Pfam" id="PF18201">
    <property type="entry name" value="PIH1_CS"/>
    <property type="match status" value="1"/>
</dbReference>
<dbReference type="Pfam" id="PF08190">
    <property type="entry name" value="PIH1"/>
    <property type="match status" value="1"/>
</dbReference>
<dbReference type="Proteomes" id="UP001458880">
    <property type="component" value="Unassembled WGS sequence"/>
</dbReference>
<dbReference type="AlphaFoldDB" id="A0AAW1JVY2"/>